<dbReference type="AlphaFoldDB" id="A0AAW1IE48"/>
<protein>
    <submittedName>
        <fullName evidence="1">Uncharacterized protein</fullName>
    </submittedName>
</protein>
<accession>A0AAW1IE48</accession>
<dbReference type="EMBL" id="JASPKY010000630">
    <property type="protein sequence ID" value="KAK9687670.1"/>
    <property type="molecule type" value="Genomic_DNA"/>
</dbReference>
<keyword evidence="2" id="KW-1185">Reference proteome</keyword>
<gene>
    <name evidence="1" type="ORF">QE152_g36103</name>
</gene>
<evidence type="ECO:0000313" key="1">
    <source>
        <dbReference type="EMBL" id="KAK9687670.1"/>
    </source>
</evidence>
<organism evidence="1 2">
    <name type="scientific">Popillia japonica</name>
    <name type="common">Japanese beetle</name>
    <dbReference type="NCBI Taxonomy" id="7064"/>
    <lineage>
        <taxon>Eukaryota</taxon>
        <taxon>Metazoa</taxon>
        <taxon>Ecdysozoa</taxon>
        <taxon>Arthropoda</taxon>
        <taxon>Hexapoda</taxon>
        <taxon>Insecta</taxon>
        <taxon>Pterygota</taxon>
        <taxon>Neoptera</taxon>
        <taxon>Endopterygota</taxon>
        <taxon>Coleoptera</taxon>
        <taxon>Polyphaga</taxon>
        <taxon>Scarabaeiformia</taxon>
        <taxon>Scarabaeidae</taxon>
        <taxon>Rutelinae</taxon>
        <taxon>Popillia</taxon>
    </lineage>
</organism>
<proteinExistence type="predicted"/>
<name>A0AAW1IE48_POPJA</name>
<sequence length="67" mass="7432">MNTVTKRQTLWYFGVYGSNSTPIAVKYVANENGFLPEGSHLPTPPPIPAQIIRALEWNAAHPEPNTQ</sequence>
<dbReference type="Proteomes" id="UP001458880">
    <property type="component" value="Unassembled WGS sequence"/>
</dbReference>
<reference evidence="1 2" key="1">
    <citation type="journal article" date="2024" name="BMC Genomics">
        <title>De novo assembly and annotation of Popillia japonica's genome with initial clues to its potential as an invasive pest.</title>
        <authorList>
            <person name="Cucini C."/>
            <person name="Boschi S."/>
            <person name="Funari R."/>
            <person name="Cardaioli E."/>
            <person name="Iannotti N."/>
            <person name="Marturano G."/>
            <person name="Paoli F."/>
            <person name="Bruttini M."/>
            <person name="Carapelli A."/>
            <person name="Frati F."/>
            <person name="Nardi F."/>
        </authorList>
    </citation>
    <scope>NUCLEOTIDE SEQUENCE [LARGE SCALE GENOMIC DNA]</scope>
    <source>
        <strain evidence="1">DMR45628</strain>
    </source>
</reference>
<dbReference type="Pfam" id="PF00379">
    <property type="entry name" value="Chitin_bind_4"/>
    <property type="match status" value="1"/>
</dbReference>
<comment type="caution">
    <text evidence="1">The sequence shown here is derived from an EMBL/GenBank/DDBJ whole genome shotgun (WGS) entry which is preliminary data.</text>
</comment>
<dbReference type="InterPro" id="IPR000618">
    <property type="entry name" value="Insect_cuticle"/>
</dbReference>
<evidence type="ECO:0000313" key="2">
    <source>
        <dbReference type="Proteomes" id="UP001458880"/>
    </source>
</evidence>